<dbReference type="Proteomes" id="UP000886523">
    <property type="component" value="Unassembled WGS sequence"/>
</dbReference>
<evidence type="ECO:0000313" key="2">
    <source>
        <dbReference type="Proteomes" id="UP000886523"/>
    </source>
</evidence>
<proteinExistence type="predicted"/>
<protein>
    <submittedName>
        <fullName evidence="1">Uncharacterized protein</fullName>
    </submittedName>
</protein>
<keyword evidence="2" id="KW-1185">Reference proteome</keyword>
<sequence>MGPLATHDPTYLNASPAYLKRVAGQGSPLQAEYLKGFENLKRLDALGAIAQSPFKDEMNILEAYKTLQPMLQRTHLKYKDWHSEVDKLEGKKHLSLALVHLATHMALNTIAYLGGLESPVSCADETLTGAIFGPALEPQALEPGMPDNSMQWNVVLMERLGMPCWGIMP</sequence>
<gene>
    <name evidence="1" type="ORF">BS47DRAFT_1365879</name>
</gene>
<dbReference type="EMBL" id="MU129056">
    <property type="protein sequence ID" value="KAF9508553.1"/>
    <property type="molecule type" value="Genomic_DNA"/>
</dbReference>
<name>A0A9P6DRM1_9AGAM</name>
<comment type="caution">
    <text evidence="1">The sequence shown here is derived from an EMBL/GenBank/DDBJ whole genome shotgun (WGS) entry which is preliminary data.</text>
</comment>
<organism evidence="1 2">
    <name type="scientific">Hydnum rufescens UP504</name>
    <dbReference type="NCBI Taxonomy" id="1448309"/>
    <lineage>
        <taxon>Eukaryota</taxon>
        <taxon>Fungi</taxon>
        <taxon>Dikarya</taxon>
        <taxon>Basidiomycota</taxon>
        <taxon>Agaricomycotina</taxon>
        <taxon>Agaricomycetes</taxon>
        <taxon>Cantharellales</taxon>
        <taxon>Hydnaceae</taxon>
        <taxon>Hydnum</taxon>
    </lineage>
</organism>
<reference evidence="1" key="1">
    <citation type="journal article" date="2020" name="Nat. Commun.">
        <title>Large-scale genome sequencing of mycorrhizal fungi provides insights into the early evolution of symbiotic traits.</title>
        <authorList>
            <person name="Miyauchi S."/>
            <person name="Kiss E."/>
            <person name="Kuo A."/>
            <person name="Drula E."/>
            <person name="Kohler A."/>
            <person name="Sanchez-Garcia M."/>
            <person name="Morin E."/>
            <person name="Andreopoulos B."/>
            <person name="Barry K.W."/>
            <person name="Bonito G."/>
            <person name="Buee M."/>
            <person name="Carver A."/>
            <person name="Chen C."/>
            <person name="Cichocki N."/>
            <person name="Clum A."/>
            <person name="Culley D."/>
            <person name="Crous P.W."/>
            <person name="Fauchery L."/>
            <person name="Girlanda M."/>
            <person name="Hayes R.D."/>
            <person name="Keri Z."/>
            <person name="LaButti K."/>
            <person name="Lipzen A."/>
            <person name="Lombard V."/>
            <person name="Magnuson J."/>
            <person name="Maillard F."/>
            <person name="Murat C."/>
            <person name="Nolan M."/>
            <person name="Ohm R.A."/>
            <person name="Pangilinan J."/>
            <person name="Pereira M.F."/>
            <person name="Perotto S."/>
            <person name="Peter M."/>
            <person name="Pfister S."/>
            <person name="Riley R."/>
            <person name="Sitrit Y."/>
            <person name="Stielow J.B."/>
            <person name="Szollosi G."/>
            <person name="Zifcakova L."/>
            <person name="Stursova M."/>
            <person name="Spatafora J.W."/>
            <person name="Tedersoo L."/>
            <person name="Vaario L.M."/>
            <person name="Yamada A."/>
            <person name="Yan M."/>
            <person name="Wang P."/>
            <person name="Xu J."/>
            <person name="Bruns T."/>
            <person name="Baldrian P."/>
            <person name="Vilgalys R."/>
            <person name="Dunand C."/>
            <person name="Henrissat B."/>
            <person name="Grigoriev I.V."/>
            <person name="Hibbett D."/>
            <person name="Nagy L.G."/>
            <person name="Martin F.M."/>
        </authorList>
    </citation>
    <scope>NUCLEOTIDE SEQUENCE</scope>
    <source>
        <strain evidence="1">UP504</strain>
    </source>
</reference>
<evidence type="ECO:0000313" key="1">
    <source>
        <dbReference type="EMBL" id="KAF9508553.1"/>
    </source>
</evidence>
<accession>A0A9P6DRM1</accession>
<dbReference type="AlphaFoldDB" id="A0A9P6DRM1"/>